<sequence>MPTKRHSSEQIISKLGEVEVQGMKVTLTCKQVKNQQQTHFMWCREYGDLRMGQAKRLKQLKRKMTDSKKCWWS</sequence>
<name>A0A517VHV6_9PLAN</name>
<proteinExistence type="predicted"/>
<dbReference type="AlphaFoldDB" id="A0A517VHV6"/>
<dbReference type="OrthoDB" id="285898at2"/>
<evidence type="ECO:0000313" key="2">
    <source>
        <dbReference type="Proteomes" id="UP000316855"/>
    </source>
</evidence>
<accession>A0A517VHV6</accession>
<protein>
    <recommendedName>
        <fullName evidence="3">Transposase</fullName>
    </recommendedName>
</protein>
<dbReference type="RefSeq" id="WP_145230307.1">
    <property type="nucleotide sequence ID" value="NZ_CP036343.1"/>
</dbReference>
<organism evidence="1 2">
    <name type="scientific">Gimesia algae</name>
    <dbReference type="NCBI Taxonomy" id="2527971"/>
    <lineage>
        <taxon>Bacteria</taxon>
        <taxon>Pseudomonadati</taxon>
        <taxon>Planctomycetota</taxon>
        <taxon>Planctomycetia</taxon>
        <taxon>Planctomycetales</taxon>
        <taxon>Planctomycetaceae</taxon>
        <taxon>Gimesia</taxon>
    </lineage>
</organism>
<dbReference type="Proteomes" id="UP000316855">
    <property type="component" value="Chromosome"/>
</dbReference>
<keyword evidence="2" id="KW-1185">Reference proteome</keyword>
<reference evidence="1 2" key="1">
    <citation type="submission" date="2019-02" db="EMBL/GenBank/DDBJ databases">
        <title>Deep-cultivation of Planctomycetes and their phenomic and genomic characterization uncovers novel biology.</title>
        <authorList>
            <person name="Wiegand S."/>
            <person name="Jogler M."/>
            <person name="Boedeker C."/>
            <person name="Pinto D."/>
            <person name="Vollmers J."/>
            <person name="Rivas-Marin E."/>
            <person name="Kohn T."/>
            <person name="Peeters S.H."/>
            <person name="Heuer A."/>
            <person name="Rast P."/>
            <person name="Oberbeckmann S."/>
            <person name="Bunk B."/>
            <person name="Jeske O."/>
            <person name="Meyerdierks A."/>
            <person name="Storesund J.E."/>
            <person name="Kallscheuer N."/>
            <person name="Luecker S."/>
            <person name="Lage O.M."/>
            <person name="Pohl T."/>
            <person name="Merkel B.J."/>
            <person name="Hornburger P."/>
            <person name="Mueller R.-W."/>
            <person name="Bruemmer F."/>
            <person name="Labrenz M."/>
            <person name="Spormann A.M."/>
            <person name="Op den Camp H."/>
            <person name="Overmann J."/>
            <person name="Amann R."/>
            <person name="Jetten M.S.M."/>
            <person name="Mascher T."/>
            <person name="Medema M.H."/>
            <person name="Devos D.P."/>
            <person name="Kaster A.-K."/>
            <person name="Ovreas L."/>
            <person name="Rohde M."/>
            <person name="Galperin M.Y."/>
            <person name="Jogler C."/>
        </authorList>
    </citation>
    <scope>NUCLEOTIDE SEQUENCE [LARGE SCALE GENOMIC DNA]</scope>
    <source>
        <strain evidence="1 2">Pan161</strain>
    </source>
</reference>
<gene>
    <name evidence="1" type="ORF">Pan161_42200</name>
</gene>
<dbReference type="KEGG" id="gax:Pan161_42200"/>
<evidence type="ECO:0008006" key="3">
    <source>
        <dbReference type="Google" id="ProtNLM"/>
    </source>
</evidence>
<evidence type="ECO:0000313" key="1">
    <source>
        <dbReference type="EMBL" id="QDT92552.1"/>
    </source>
</evidence>
<dbReference type="EMBL" id="CP036343">
    <property type="protein sequence ID" value="QDT92552.1"/>
    <property type="molecule type" value="Genomic_DNA"/>
</dbReference>